<dbReference type="Gene3D" id="1.20.120.530">
    <property type="entry name" value="GntR ligand-binding domain-like"/>
    <property type="match status" value="1"/>
</dbReference>
<dbReference type="Gene3D" id="1.10.10.10">
    <property type="entry name" value="Winged helix-like DNA-binding domain superfamily/Winged helix DNA-binding domain"/>
    <property type="match status" value="1"/>
</dbReference>
<keyword evidence="1" id="KW-0805">Transcription regulation</keyword>
<organism evidence="5 6">
    <name type="scientific">Paenibacillus beijingensis</name>
    <dbReference type="NCBI Taxonomy" id="1126833"/>
    <lineage>
        <taxon>Bacteria</taxon>
        <taxon>Bacillati</taxon>
        <taxon>Bacillota</taxon>
        <taxon>Bacilli</taxon>
        <taxon>Bacillales</taxon>
        <taxon>Paenibacillaceae</taxon>
        <taxon>Paenibacillus</taxon>
    </lineage>
</organism>
<dbReference type="CDD" id="cd07377">
    <property type="entry name" value="WHTH_GntR"/>
    <property type="match status" value="1"/>
</dbReference>
<evidence type="ECO:0000313" key="6">
    <source>
        <dbReference type="Proteomes" id="UP000032633"/>
    </source>
</evidence>
<keyword evidence="2" id="KW-0238">DNA-binding</keyword>
<dbReference type="PATRIC" id="fig|1126833.4.peg.2865"/>
<dbReference type="PRINTS" id="PR00035">
    <property type="entry name" value="HTHGNTR"/>
</dbReference>
<dbReference type="PANTHER" id="PTHR43537:SF5">
    <property type="entry name" value="UXU OPERON TRANSCRIPTIONAL REGULATOR"/>
    <property type="match status" value="1"/>
</dbReference>
<evidence type="ECO:0000256" key="2">
    <source>
        <dbReference type="ARBA" id="ARBA00023125"/>
    </source>
</evidence>
<name>A0A0D5NRC9_9BACL</name>
<dbReference type="AlphaFoldDB" id="A0A0D5NRC9"/>
<dbReference type="GO" id="GO:0003677">
    <property type="term" value="F:DNA binding"/>
    <property type="evidence" value="ECO:0007669"/>
    <property type="project" value="UniProtKB-KW"/>
</dbReference>
<proteinExistence type="predicted"/>
<accession>A0A0D5NRC9</accession>
<feature type="domain" description="HTH gntR-type" evidence="4">
    <location>
        <begin position="10"/>
        <end position="80"/>
    </location>
</feature>
<keyword evidence="3" id="KW-0804">Transcription</keyword>
<evidence type="ECO:0000256" key="3">
    <source>
        <dbReference type="ARBA" id="ARBA00023163"/>
    </source>
</evidence>
<dbReference type="InterPro" id="IPR008920">
    <property type="entry name" value="TF_FadR/GntR_C"/>
</dbReference>
<dbReference type="PROSITE" id="PS50949">
    <property type="entry name" value="HTH_GNTR"/>
    <property type="match status" value="1"/>
</dbReference>
<dbReference type="PANTHER" id="PTHR43537">
    <property type="entry name" value="TRANSCRIPTIONAL REGULATOR, GNTR FAMILY"/>
    <property type="match status" value="1"/>
</dbReference>
<dbReference type="SMART" id="SM00345">
    <property type="entry name" value="HTH_GNTR"/>
    <property type="match status" value="1"/>
</dbReference>
<dbReference type="InterPro" id="IPR036390">
    <property type="entry name" value="WH_DNA-bd_sf"/>
</dbReference>
<reference evidence="5 6" key="1">
    <citation type="journal article" date="2015" name="J. Biotechnol.">
        <title>Complete genome sequence of Paenibacillus beijingensis 7188(T) (=DSM 24997(T)), a novel rhizobacterium from jujube garden soil.</title>
        <authorList>
            <person name="Kwak Y."/>
            <person name="Shin J.H."/>
        </authorList>
    </citation>
    <scope>NUCLEOTIDE SEQUENCE [LARGE SCALE GENOMIC DNA]</scope>
    <source>
        <strain evidence="5 6">DSM 24997</strain>
    </source>
</reference>
<sequence length="233" mass="26834">MSTFRHVTSKHISDFILEQLEEAIFLKEILPDEQLPPERELAQMFNASRMVVREAIAELETRGLVEKRLGAKGGTFVLPIALKALDYAKEQIVEQKEQLKSLLEFRSIIEPEATGLAAERITDEELDNLKQILEYSQKDCTREIFRSLDVKFHLQIAKAARNSFLENAVRQIRIKINLGLDLLPFDENIKVMSDHTHQLILQALIERNSDKAREIMKEHLNATQLSLNRFTVS</sequence>
<dbReference type="STRING" id="1126833.VN24_13145"/>
<dbReference type="InterPro" id="IPR036388">
    <property type="entry name" value="WH-like_DNA-bd_sf"/>
</dbReference>
<dbReference type="HOGENOM" id="CLU_017584_9_0_9"/>
<evidence type="ECO:0000313" key="5">
    <source>
        <dbReference type="EMBL" id="AJY77700.1"/>
    </source>
</evidence>
<dbReference type="OrthoDB" id="369138at2"/>
<dbReference type="KEGG" id="pbj:VN24_13145"/>
<protein>
    <recommendedName>
        <fullName evidence="4">HTH gntR-type domain-containing protein</fullName>
    </recommendedName>
</protein>
<reference evidence="6" key="2">
    <citation type="submission" date="2015-03" db="EMBL/GenBank/DDBJ databases">
        <title>Genome sequence of Paenibacillus beijingensis strain DSM 24997T.</title>
        <authorList>
            <person name="Kwak Y."/>
            <person name="Shin J.-H."/>
        </authorList>
    </citation>
    <scope>NUCLEOTIDE SEQUENCE [LARGE SCALE GENOMIC DNA]</scope>
    <source>
        <strain evidence="6">DSM 24997</strain>
    </source>
</reference>
<dbReference type="GO" id="GO:0003700">
    <property type="term" value="F:DNA-binding transcription factor activity"/>
    <property type="evidence" value="ECO:0007669"/>
    <property type="project" value="InterPro"/>
</dbReference>
<evidence type="ECO:0000256" key="1">
    <source>
        <dbReference type="ARBA" id="ARBA00023015"/>
    </source>
</evidence>
<gene>
    <name evidence="5" type="ORF">VN24_13145</name>
</gene>
<dbReference type="SUPFAM" id="SSF48008">
    <property type="entry name" value="GntR ligand-binding domain-like"/>
    <property type="match status" value="1"/>
</dbReference>
<dbReference type="Pfam" id="PF07729">
    <property type="entry name" value="FCD"/>
    <property type="match status" value="1"/>
</dbReference>
<dbReference type="Proteomes" id="UP000032633">
    <property type="component" value="Chromosome"/>
</dbReference>
<dbReference type="InterPro" id="IPR011711">
    <property type="entry name" value="GntR_C"/>
</dbReference>
<dbReference type="Pfam" id="PF00392">
    <property type="entry name" value="GntR"/>
    <property type="match status" value="1"/>
</dbReference>
<keyword evidence="6" id="KW-1185">Reference proteome</keyword>
<dbReference type="InterPro" id="IPR000524">
    <property type="entry name" value="Tscrpt_reg_HTH_GntR"/>
</dbReference>
<dbReference type="SUPFAM" id="SSF46785">
    <property type="entry name" value="Winged helix' DNA-binding domain"/>
    <property type="match status" value="1"/>
</dbReference>
<evidence type="ECO:0000259" key="4">
    <source>
        <dbReference type="PROSITE" id="PS50949"/>
    </source>
</evidence>
<dbReference type="SMART" id="SM00895">
    <property type="entry name" value="FCD"/>
    <property type="match status" value="1"/>
</dbReference>
<dbReference type="EMBL" id="CP011058">
    <property type="protein sequence ID" value="AJY77700.1"/>
    <property type="molecule type" value="Genomic_DNA"/>
</dbReference>